<dbReference type="GO" id="GO:0016491">
    <property type="term" value="F:oxidoreductase activity"/>
    <property type="evidence" value="ECO:0007669"/>
    <property type="project" value="TreeGrafter"/>
</dbReference>
<dbReference type="STRING" id="1093900.A0A507BIV2"/>
<evidence type="ECO:0000259" key="1">
    <source>
        <dbReference type="PROSITE" id="PS51471"/>
    </source>
</evidence>
<organism evidence="2 3">
    <name type="scientific">Thyridium curvatum</name>
    <dbReference type="NCBI Taxonomy" id="1093900"/>
    <lineage>
        <taxon>Eukaryota</taxon>
        <taxon>Fungi</taxon>
        <taxon>Dikarya</taxon>
        <taxon>Ascomycota</taxon>
        <taxon>Pezizomycotina</taxon>
        <taxon>Sordariomycetes</taxon>
        <taxon>Sordariomycetidae</taxon>
        <taxon>Thyridiales</taxon>
        <taxon>Thyridiaceae</taxon>
        <taxon>Thyridium</taxon>
    </lineage>
</organism>
<dbReference type="EMBL" id="SKBQ01000017">
    <property type="protein sequence ID" value="TPX16520.1"/>
    <property type="molecule type" value="Genomic_DNA"/>
</dbReference>
<dbReference type="Proteomes" id="UP000319257">
    <property type="component" value="Unassembled WGS sequence"/>
</dbReference>
<dbReference type="SUPFAM" id="SSF51197">
    <property type="entry name" value="Clavaminate synthase-like"/>
    <property type="match status" value="1"/>
</dbReference>
<dbReference type="PANTHER" id="PTHR12463">
    <property type="entry name" value="OXYGENASE-RELATED"/>
    <property type="match status" value="1"/>
</dbReference>
<dbReference type="InterPro" id="IPR032857">
    <property type="entry name" value="ALKBH4"/>
</dbReference>
<dbReference type="RefSeq" id="XP_030998231.1">
    <property type="nucleotide sequence ID" value="XM_031138155.1"/>
</dbReference>
<dbReference type="GO" id="GO:0032451">
    <property type="term" value="F:demethylase activity"/>
    <property type="evidence" value="ECO:0007669"/>
    <property type="project" value="TreeGrafter"/>
</dbReference>
<proteinExistence type="predicted"/>
<evidence type="ECO:0000313" key="2">
    <source>
        <dbReference type="EMBL" id="TPX16520.1"/>
    </source>
</evidence>
<dbReference type="OrthoDB" id="271595at2759"/>
<feature type="domain" description="Fe2OG dioxygenase" evidence="1">
    <location>
        <begin position="82"/>
        <end position="187"/>
    </location>
</feature>
<dbReference type="GO" id="GO:0070988">
    <property type="term" value="P:demethylation"/>
    <property type="evidence" value="ECO:0007669"/>
    <property type="project" value="InterPro"/>
</dbReference>
<dbReference type="InParanoid" id="A0A507BIV2"/>
<gene>
    <name evidence="2" type="ORF">E0L32_003814</name>
</gene>
<dbReference type="InterPro" id="IPR027450">
    <property type="entry name" value="AlkB-like"/>
</dbReference>
<dbReference type="InterPro" id="IPR037151">
    <property type="entry name" value="AlkB-like_sf"/>
</dbReference>
<dbReference type="Gene3D" id="2.60.120.590">
    <property type="entry name" value="Alpha-ketoglutarate-dependent dioxygenase AlkB-like"/>
    <property type="match status" value="1"/>
</dbReference>
<name>A0A507BIV2_9PEZI</name>
<reference evidence="2 3" key="1">
    <citation type="submission" date="2019-06" db="EMBL/GenBank/DDBJ databases">
        <title>Draft genome sequence of the filamentous fungus Phialemoniopsis curvata isolated from diesel fuel.</title>
        <authorList>
            <person name="Varaljay V.A."/>
            <person name="Lyon W.J."/>
            <person name="Crouch A.L."/>
            <person name="Drake C.E."/>
            <person name="Hollomon J.M."/>
            <person name="Nadeau L.J."/>
            <person name="Nunn H.S."/>
            <person name="Stevenson B.S."/>
            <person name="Bojanowski C.L."/>
            <person name="Crookes-Goodson W.J."/>
        </authorList>
    </citation>
    <scope>NUCLEOTIDE SEQUENCE [LARGE SCALE GENOMIC DNA]</scope>
    <source>
        <strain evidence="2 3">D216</strain>
    </source>
</reference>
<dbReference type="PANTHER" id="PTHR12463:SF1">
    <property type="entry name" value="2-OXOGLUTARATE AND FE-DEPENDENT OXYGENASE FAMILY PROTEIN"/>
    <property type="match status" value="1"/>
</dbReference>
<dbReference type="AlphaFoldDB" id="A0A507BIV2"/>
<dbReference type="Pfam" id="PF13532">
    <property type="entry name" value="2OG-FeII_Oxy_2"/>
    <property type="match status" value="1"/>
</dbReference>
<dbReference type="InterPro" id="IPR005123">
    <property type="entry name" value="Oxoglu/Fe-dep_dioxygenase_dom"/>
</dbReference>
<dbReference type="GeneID" id="41971261"/>
<evidence type="ECO:0000313" key="3">
    <source>
        <dbReference type="Proteomes" id="UP000319257"/>
    </source>
</evidence>
<dbReference type="PROSITE" id="PS51471">
    <property type="entry name" value="FE2OG_OXY"/>
    <property type="match status" value="1"/>
</dbReference>
<accession>A0A507BIV2</accession>
<comment type="caution">
    <text evidence="2">The sequence shown here is derived from an EMBL/GenBank/DDBJ whole genome shotgun (WGS) entry which is preliminary data.</text>
</comment>
<sequence length="232" mass="25983">MEELPIRPAGILMQEEFITPEHEAELIRIFQNELEWPARSGRLSLHYGYTFSYKTFGVDTETPYKPFPDWLRALLPPAEPAPPDQVCLQHYPPGAGIPPHVDTHGAYDQLYALSLGAPVPMQFRGGEGHAETVDVELPPRSMVRLSGDARLHWTHSIRARKTDPLPGGGGGVRPRGHRWSITYRWIREGGECECGNERLCDTAQKRKGIEKEYRWKAATDAATTDTQGAVST</sequence>
<keyword evidence="3" id="KW-1185">Reference proteome</keyword>
<protein>
    <recommendedName>
        <fullName evidence="1">Fe2OG dioxygenase domain-containing protein</fullName>
    </recommendedName>
</protein>